<keyword evidence="4" id="KW-0276">Fatty acid metabolism</keyword>
<proteinExistence type="predicted"/>
<evidence type="ECO:0000256" key="1">
    <source>
        <dbReference type="ARBA" id="ARBA00022516"/>
    </source>
</evidence>
<accession>A0A5B0WQ50</accession>
<protein>
    <submittedName>
        <fullName evidence="5">DUF479 domain-containing protein</fullName>
    </submittedName>
</protein>
<keyword evidence="4" id="KW-0275">Fatty acid biosynthesis</keyword>
<keyword evidence="6" id="KW-1185">Reference proteome</keyword>
<dbReference type="Pfam" id="PF04336">
    <property type="entry name" value="ACP_PD"/>
    <property type="match status" value="1"/>
</dbReference>
<dbReference type="Proteomes" id="UP000323708">
    <property type="component" value="Unassembled WGS sequence"/>
</dbReference>
<dbReference type="RefSeq" id="WP_149612478.1">
    <property type="nucleotide sequence ID" value="NZ_VTUX01000008.1"/>
</dbReference>
<organism evidence="5 6">
    <name type="scientific">Pseudohalioglobus sediminis</name>
    <dbReference type="NCBI Taxonomy" id="2606449"/>
    <lineage>
        <taxon>Bacteria</taxon>
        <taxon>Pseudomonadati</taxon>
        <taxon>Pseudomonadota</taxon>
        <taxon>Gammaproteobacteria</taxon>
        <taxon>Cellvibrionales</taxon>
        <taxon>Halieaceae</taxon>
        <taxon>Pseudohalioglobus</taxon>
    </lineage>
</organism>
<name>A0A5B0WQ50_9GAMM</name>
<evidence type="ECO:0000256" key="4">
    <source>
        <dbReference type="ARBA" id="ARBA00023160"/>
    </source>
</evidence>
<dbReference type="PIRSF" id="PIRSF011489">
    <property type="entry name" value="DUF479"/>
    <property type="match status" value="1"/>
</dbReference>
<evidence type="ECO:0000313" key="6">
    <source>
        <dbReference type="Proteomes" id="UP000323708"/>
    </source>
</evidence>
<evidence type="ECO:0000313" key="5">
    <source>
        <dbReference type="EMBL" id="KAA1189180.1"/>
    </source>
</evidence>
<evidence type="ECO:0000256" key="3">
    <source>
        <dbReference type="ARBA" id="ARBA00023098"/>
    </source>
</evidence>
<dbReference type="PANTHER" id="PTHR38764">
    <property type="entry name" value="ACYL CARRIER PROTEIN PHOSPHODIESTERASE"/>
    <property type="match status" value="1"/>
</dbReference>
<gene>
    <name evidence="5" type="ORF">F0M18_16015</name>
</gene>
<keyword evidence="1" id="KW-0444">Lipid biosynthesis</keyword>
<dbReference type="GO" id="GO:0008770">
    <property type="term" value="F:[acyl-carrier-protein] phosphodiesterase activity"/>
    <property type="evidence" value="ECO:0007669"/>
    <property type="project" value="InterPro"/>
</dbReference>
<dbReference type="PANTHER" id="PTHR38764:SF1">
    <property type="entry name" value="ACYL CARRIER PROTEIN PHOSPHODIESTERASE"/>
    <property type="match status" value="1"/>
</dbReference>
<dbReference type="EMBL" id="VTUX01000008">
    <property type="protein sequence ID" value="KAA1189180.1"/>
    <property type="molecule type" value="Genomic_DNA"/>
</dbReference>
<evidence type="ECO:0000256" key="2">
    <source>
        <dbReference type="ARBA" id="ARBA00022801"/>
    </source>
</evidence>
<keyword evidence="2" id="KW-0378">Hydrolase</keyword>
<keyword evidence="3" id="KW-0443">Lipid metabolism</keyword>
<reference evidence="5 6" key="1">
    <citation type="submission" date="2019-09" db="EMBL/GenBank/DDBJ databases">
        <authorList>
            <person name="Chen X.-Y."/>
        </authorList>
    </citation>
    <scope>NUCLEOTIDE SEQUENCE [LARGE SCALE GENOMIC DNA]</scope>
    <source>
        <strain evidence="5 6">NY5</strain>
    </source>
</reference>
<dbReference type="GO" id="GO:0006633">
    <property type="term" value="P:fatty acid biosynthetic process"/>
    <property type="evidence" value="ECO:0007669"/>
    <property type="project" value="UniProtKB-KW"/>
</dbReference>
<dbReference type="AlphaFoldDB" id="A0A5B0WQ50"/>
<dbReference type="InterPro" id="IPR007431">
    <property type="entry name" value="ACP_PD"/>
</dbReference>
<comment type="caution">
    <text evidence="5">The sequence shown here is derived from an EMBL/GenBank/DDBJ whole genome shotgun (WGS) entry which is preliminary data.</text>
</comment>
<sequence length="197" mass="22776">MNFLAHFHLAWPEDTLVVGALEGDFLKGPLRGRLPRDIERGVALHRAIDAYTDSHPLLLDLRRAFPERLRRYTSILVDLSFDHYLSRHWSCFSSVPLSDFIPAVHDHLENHRHHLSERAEHMRQRLVHYDLLGRYTDWETVPQSAARVGERFTRGNPFAAIGTTLEAARPMMEEAFLAFYPQLLEFSAEKKHGLRAG</sequence>